<name>A0A5N7JQJ8_9PSED</name>
<organism evidence="1 2">
    <name type="scientific">Pseudomonas kitaguniensis</name>
    <dbReference type="NCBI Taxonomy" id="2607908"/>
    <lineage>
        <taxon>Bacteria</taxon>
        <taxon>Pseudomonadati</taxon>
        <taxon>Pseudomonadota</taxon>
        <taxon>Gammaproteobacteria</taxon>
        <taxon>Pseudomonadales</taxon>
        <taxon>Pseudomonadaceae</taxon>
        <taxon>Pseudomonas</taxon>
    </lineage>
</organism>
<evidence type="ECO:0000313" key="2">
    <source>
        <dbReference type="Proteomes" id="UP000325438"/>
    </source>
</evidence>
<comment type="caution">
    <text evidence="1">The sequence shown here is derived from an EMBL/GenBank/DDBJ whole genome shotgun (WGS) entry which is preliminary data.</text>
</comment>
<evidence type="ECO:0000313" key="1">
    <source>
        <dbReference type="EMBL" id="MPQ83674.1"/>
    </source>
</evidence>
<dbReference type="EC" id="3.5.1.68" evidence="1"/>
<dbReference type="NCBIfam" id="TIGR02017">
    <property type="entry name" value="hutG_amidohyd"/>
    <property type="match status" value="1"/>
</dbReference>
<dbReference type="GO" id="GO:0050129">
    <property type="term" value="F:N-formylglutamate deformylase activity"/>
    <property type="evidence" value="ECO:0007669"/>
    <property type="project" value="UniProtKB-EC"/>
</dbReference>
<dbReference type="InterPro" id="IPR007709">
    <property type="entry name" value="N-FG_amidohydro"/>
</dbReference>
<proteinExistence type="predicted"/>
<protein>
    <submittedName>
        <fullName evidence="1">N-formylglutamate deformylase</fullName>
        <ecNumber evidence="1">3.5.1.68</ecNumber>
    </submittedName>
</protein>
<dbReference type="InterPro" id="IPR010247">
    <property type="entry name" value="HutG_amidohyd"/>
</dbReference>
<accession>A0A5N7JQJ8</accession>
<dbReference type="EMBL" id="VUBA01000039">
    <property type="protein sequence ID" value="MPQ83674.1"/>
    <property type="molecule type" value="Genomic_DNA"/>
</dbReference>
<dbReference type="RefSeq" id="WP_122251972.1">
    <property type="nucleotide sequence ID" value="NZ_JBLZPT010000013.1"/>
</dbReference>
<dbReference type="Proteomes" id="UP000325438">
    <property type="component" value="Unassembled WGS sequence"/>
</dbReference>
<dbReference type="SUPFAM" id="SSF53187">
    <property type="entry name" value="Zn-dependent exopeptidases"/>
    <property type="match status" value="1"/>
</dbReference>
<dbReference type="Pfam" id="PF05013">
    <property type="entry name" value="FGase"/>
    <property type="match status" value="1"/>
</dbReference>
<dbReference type="AlphaFoldDB" id="A0A5N7JQJ8"/>
<dbReference type="Gene3D" id="3.40.630.40">
    <property type="entry name" value="Zn-dependent exopeptidases"/>
    <property type="match status" value="1"/>
</dbReference>
<gene>
    <name evidence="1" type="primary">hutG</name>
    <name evidence="1" type="ORF">F0170_06540</name>
</gene>
<sequence length="266" mass="29760">MDKVLSFKQGRVPLLISMPHAGLRLTPAVEAGLIDAAQSLPDTDWHIPTLYDFAEALGASTLAAEYSRFVIDLNRPSDDTPLYAGATTGLYPATLFEGVPLFREGLEPSKEERATYLEKIWVPYHRTLQDELARLKAEFGYALLFDAHSIRSVIAHLFDGKLPDFNLGTFNGAACDPELASQLQAICATHPQYTHVLNGRFKGGHITRHYGNPAQAIHAVQLELCQSTYMEEFEPFRYRTDLAEPTRVVLKQLLQSLLAWGRKRYG</sequence>
<reference evidence="1 2" key="1">
    <citation type="submission" date="2019-09" db="EMBL/GenBank/DDBJ databases">
        <title>The draft genomes of Allium pathogen Pseudomonas sp.</title>
        <authorList>
            <person name="Fujikawa T."/>
            <person name="Sawada H."/>
        </authorList>
    </citation>
    <scope>NUCLEOTIDE SEQUENCE [LARGE SCALE GENOMIC DNA]</scope>
    <source>
        <strain evidence="1 2">MAFF 730085</strain>
    </source>
</reference>
<keyword evidence="1" id="KW-0378">Hydrolase</keyword>